<sequence length="350" mass="40782">MDSQMSILRKAPAFAFYDELNSKFVPCKYCNYCDLEKNLFDDQPDWVKNLCYKLVRNIEMISNIEDTNAELKNKRCKDLVYWVHDTVINTHGIKELKNYIGIIGKLHRPWNQILNLENDKEKICTTGNLISYFDEETEIKKMDDYCENYDYISSEINKTGANCKPYYNYLNESSTVHAEIIQGCSKKNGKTHCPKIRENCQNLSPHVLLNKTPCKVIKTSHLFATGAEETRDFPQSPCLGLERSGALPEMSHIRMDPDLRSICEGRTSFDFSDKRAIFLLVFSVWGIFLTLFLFYKSTPFGSWINRFLRKKNLIKEDLGENEFHTFEDEEYNSIDSNVQNDRYGLTYNPA</sequence>
<evidence type="ECO:0000256" key="1">
    <source>
        <dbReference type="SAM" id="Phobius"/>
    </source>
</evidence>
<reference evidence="3" key="1">
    <citation type="submission" date="2016-05" db="EMBL/GenBank/DDBJ databases">
        <authorList>
            <person name="Naeem Raeece"/>
        </authorList>
    </citation>
    <scope>NUCLEOTIDE SEQUENCE [LARGE SCALE GENOMIC DNA]</scope>
</reference>
<accession>A0A1A9AD69</accession>
<evidence type="ECO:0000313" key="2">
    <source>
        <dbReference type="EMBL" id="SBT54455.1"/>
    </source>
</evidence>
<keyword evidence="1" id="KW-0812">Transmembrane</keyword>
<organism evidence="2 3">
    <name type="scientific">Plasmodium ovale wallikeri</name>
    <dbReference type="NCBI Taxonomy" id="864142"/>
    <lineage>
        <taxon>Eukaryota</taxon>
        <taxon>Sar</taxon>
        <taxon>Alveolata</taxon>
        <taxon>Apicomplexa</taxon>
        <taxon>Aconoidasida</taxon>
        <taxon>Haemosporida</taxon>
        <taxon>Plasmodiidae</taxon>
        <taxon>Plasmodium</taxon>
        <taxon>Plasmodium (Plasmodium)</taxon>
    </lineage>
</organism>
<keyword evidence="3" id="KW-1185">Reference proteome</keyword>
<name>A0A1A9AD69_PLAOA</name>
<protein>
    <submittedName>
        <fullName evidence="2">PIR Superfamily Protein</fullName>
    </submittedName>
</protein>
<keyword evidence="1" id="KW-1133">Transmembrane helix</keyword>
<dbReference type="AlphaFoldDB" id="A0A1A9AD69"/>
<evidence type="ECO:0000313" key="3">
    <source>
        <dbReference type="Proteomes" id="UP000078555"/>
    </source>
</evidence>
<dbReference type="InterPro" id="IPR008780">
    <property type="entry name" value="Plasmodium_Vir"/>
</dbReference>
<feature type="transmembrane region" description="Helical" evidence="1">
    <location>
        <begin position="276"/>
        <end position="295"/>
    </location>
</feature>
<gene>
    <name evidence="2" type="ORF">POVWA1_066520</name>
</gene>
<dbReference type="Pfam" id="PF05795">
    <property type="entry name" value="Plasmodium_Vir"/>
    <property type="match status" value="2"/>
</dbReference>
<dbReference type="EMBL" id="FLRD01000517">
    <property type="protein sequence ID" value="SBT54455.1"/>
    <property type="molecule type" value="Genomic_DNA"/>
</dbReference>
<keyword evidence="1" id="KW-0472">Membrane</keyword>
<dbReference type="Proteomes" id="UP000078555">
    <property type="component" value="Unassembled WGS sequence"/>
</dbReference>
<proteinExistence type="predicted"/>